<dbReference type="PIRSF" id="PIRSF001327">
    <property type="entry name" value="Arsenical_pump-driving_ATPase"/>
    <property type="match status" value="1"/>
</dbReference>
<sequence>MHHFLALTAPTPYLFFTGKGGVGKTSLACATAIVLADRGLRVLIVSTDPASNLDEMLEATLTDRPTPVPNVTGLSAMNIDPEAAAESYRSRVLEQLGPEITADERSTVREQLSGACTTEIAAFDEFVGLLDGDVTGFDHIIFDTAPTGHTLRLLSLPKAWTGFLKDNDRGASCLGPHSGLTMQEDRFRKALRALGDSRQTTIILVTRADRGAVREAARTSGELDGLNLSNQFLVVNGRFHAADPTDVVAVALERDQDEALAAMPASLTKLPRDEIPLLGFDIVGVTALRALLSPSNQPSIVSTERSTEPIDLPGLDRLVDDIAQGKRGLIMVMGKGGVGKTTLAAAIAVGLAKRGHAVHLSTTDPAAHVSFVVDGVMPGLTVDRIDPRVETQRYVEKILASRGRDLDAQGKALLLEDLASPCTEEVAVFHAFSHVVAEARSAFVVLDTAPTGHTLLLLDATGAYHRQMTSQLAPSGPGRIVTPLMRLQDPTHTKVILVTLPETTPVSEAASLQDDLRRAGVEPYGWVINKSLTVSGTRDPLLRLRLAAERTQIARVQDGLAKRAFIVGWRSKPPIGVDELRTLS</sequence>
<dbReference type="NCBIfam" id="TIGR00345">
    <property type="entry name" value="GET3_arsA_TRC40"/>
    <property type="match status" value="1"/>
</dbReference>
<evidence type="ECO:0000256" key="3">
    <source>
        <dbReference type="NCBIfam" id="TIGR04291"/>
    </source>
</evidence>
<comment type="catalytic activity">
    <reaction evidence="2 4">
        <text>arsenite(in) + ATP + H2O = arsenite(out) + ADP + phosphate + H(+)</text>
        <dbReference type="Rhea" id="RHEA:11348"/>
        <dbReference type="ChEBI" id="CHEBI:15377"/>
        <dbReference type="ChEBI" id="CHEBI:15378"/>
        <dbReference type="ChEBI" id="CHEBI:29242"/>
        <dbReference type="ChEBI" id="CHEBI:30616"/>
        <dbReference type="ChEBI" id="CHEBI:43474"/>
        <dbReference type="ChEBI" id="CHEBI:456216"/>
        <dbReference type="EC" id="7.3.2.7"/>
    </reaction>
</comment>
<dbReference type="GO" id="GO:0015446">
    <property type="term" value="F:ATPase-coupled arsenite transmembrane transporter activity"/>
    <property type="evidence" value="ECO:0007669"/>
    <property type="project" value="UniProtKB-UniRule"/>
</dbReference>
<dbReference type="EC" id="7.3.2.7" evidence="3 4"/>
<organism evidence="6 7">
    <name type="scientific">Bradyrhizobium nitroreducens</name>
    <dbReference type="NCBI Taxonomy" id="709803"/>
    <lineage>
        <taxon>Bacteria</taxon>
        <taxon>Pseudomonadati</taxon>
        <taxon>Pseudomonadota</taxon>
        <taxon>Alphaproteobacteria</taxon>
        <taxon>Hyphomicrobiales</taxon>
        <taxon>Nitrobacteraceae</taxon>
        <taxon>Bradyrhizobium</taxon>
    </lineage>
</organism>
<dbReference type="InterPro" id="IPR025723">
    <property type="entry name" value="ArsA/GET3_ATPase-like"/>
</dbReference>
<dbReference type="InterPro" id="IPR027541">
    <property type="entry name" value="Ars_ATPase"/>
</dbReference>
<evidence type="ECO:0000256" key="4">
    <source>
        <dbReference type="PIRNR" id="PIRNR001327"/>
    </source>
</evidence>
<dbReference type="GO" id="GO:0005524">
    <property type="term" value="F:ATP binding"/>
    <property type="evidence" value="ECO:0007669"/>
    <property type="project" value="UniProtKB-UniRule"/>
</dbReference>
<dbReference type="Pfam" id="PF02374">
    <property type="entry name" value="ArsA_ATPase"/>
    <property type="match status" value="2"/>
</dbReference>
<evidence type="ECO:0000313" key="7">
    <source>
        <dbReference type="Proteomes" id="UP000228930"/>
    </source>
</evidence>
<proteinExistence type="inferred from homology"/>
<comment type="similarity">
    <text evidence="1 4">Belongs to the arsA ATPase family.</text>
</comment>
<evidence type="ECO:0000256" key="2">
    <source>
        <dbReference type="ARBA" id="ARBA00052296"/>
    </source>
</evidence>
<keyword evidence="4" id="KW-0547">Nucleotide-binding</keyword>
<dbReference type="InterPro" id="IPR027417">
    <property type="entry name" value="P-loop_NTPase"/>
</dbReference>
<dbReference type="EMBL" id="LFJC01000003">
    <property type="protein sequence ID" value="PIT05800.1"/>
    <property type="molecule type" value="Genomic_DNA"/>
</dbReference>
<evidence type="ECO:0000256" key="1">
    <source>
        <dbReference type="ARBA" id="ARBA00011040"/>
    </source>
</evidence>
<dbReference type="SUPFAM" id="SSF52540">
    <property type="entry name" value="P-loop containing nucleoside triphosphate hydrolases"/>
    <property type="match status" value="2"/>
</dbReference>
<evidence type="ECO:0000259" key="5">
    <source>
        <dbReference type="SMART" id="SM00382"/>
    </source>
</evidence>
<dbReference type="PANTHER" id="PTHR10803:SF3">
    <property type="entry name" value="ATPASE GET3"/>
    <property type="match status" value="1"/>
</dbReference>
<keyword evidence="4" id="KW-0059">Arsenical resistance</keyword>
<feature type="domain" description="AAA+ ATPase" evidence="5">
    <location>
        <begin position="326"/>
        <end position="520"/>
    </location>
</feature>
<evidence type="ECO:0000313" key="6">
    <source>
        <dbReference type="EMBL" id="PIT05800.1"/>
    </source>
</evidence>
<gene>
    <name evidence="6" type="ORF">TSA1_00820</name>
</gene>
<name>A0A2M6UME9_9BRAD</name>
<comment type="caution">
    <text evidence="6">The sequence shown here is derived from an EMBL/GenBank/DDBJ whole genome shotgun (WGS) entry which is preliminary data.</text>
</comment>
<dbReference type="Gene3D" id="3.40.50.300">
    <property type="entry name" value="P-loop containing nucleotide triphosphate hydrolases"/>
    <property type="match status" value="2"/>
</dbReference>
<dbReference type="RefSeq" id="WP_100180905.1">
    <property type="nucleotide sequence ID" value="NZ_LFJC01000003.1"/>
</dbReference>
<dbReference type="SMART" id="SM00382">
    <property type="entry name" value="AAA"/>
    <property type="match status" value="2"/>
</dbReference>
<accession>A0A2M6UME9</accession>
<keyword evidence="4" id="KW-1278">Translocase</keyword>
<feature type="domain" description="AAA+ ATPase" evidence="5">
    <location>
        <begin position="10"/>
        <end position="229"/>
    </location>
</feature>
<comment type="function">
    <text evidence="4">Anion-transporting ATPase.</text>
</comment>
<dbReference type="AlphaFoldDB" id="A0A2M6UME9"/>
<dbReference type="CDD" id="cd02035">
    <property type="entry name" value="ArsA"/>
    <property type="match status" value="2"/>
</dbReference>
<keyword evidence="4" id="KW-0067">ATP-binding</keyword>
<dbReference type="InterPro" id="IPR003593">
    <property type="entry name" value="AAA+_ATPase"/>
</dbReference>
<keyword evidence="7" id="KW-1185">Reference proteome</keyword>
<protein>
    <recommendedName>
        <fullName evidence="3 4">Arsenical pump-driving ATPase</fullName>
        <ecNumber evidence="3 4">7.3.2.7</ecNumber>
    </recommendedName>
</protein>
<dbReference type="InterPro" id="IPR016300">
    <property type="entry name" value="ATPase_ArsA/GET3"/>
</dbReference>
<dbReference type="NCBIfam" id="TIGR04291">
    <property type="entry name" value="arsen_driv_ArsA"/>
    <property type="match status" value="1"/>
</dbReference>
<reference evidence="6 7" key="1">
    <citation type="submission" date="2015-06" db="EMBL/GenBank/DDBJ databases">
        <title>Comparative genome analysis of nirS-carrying Bradyrhizobium sp. strains.</title>
        <authorList>
            <person name="Ishii S."/>
            <person name="Jang J."/>
            <person name="Nishizawa T."/>
            <person name="Senoo K."/>
        </authorList>
    </citation>
    <scope>NUCLEOTIDE SEQUENCE [LARGE SCALE GENOMIC DNA]</scope>
    <source>
        <strain evidence="6 7">TSA1</strain>
    </source>
</reference>
<dbReference type="GO" id="GO:0016887">
    <property type="term" value="F:ATP hydrolysis activity"/>
    <property type="evidence" value="ECO:0007669"/>
    <property type="project" value="UniProtKB-UniRule"/>
</dbReference>
<dbReference type="PANTHER" id="PTHR10803">
    <property type="entry name" value="ARSENICAL PUMP-DRIVING ATPASE ARSENITE-TRANSLOCATING ATPASE"/>
    <property type="match status" value="1"/>
</dbReference>
<dbReference type="Proteomes" id="UP000228930">
    <property type="component" value="Unassembled WGS sequence"/>
</dbReference>